<feature type="domain" description="PDZ" evidence="2">
    <location>
        <begin position="590"/>
        <end position="676"/>
    </location>
</feature>
<dbReference type="EMBL" id="QCYY01002628">
    <property type="protein sequence ID" value="ROT68831.1"/>
    <property type="molecule type" value="Genomic_DNA"/>
</dbReference>
<feature type="compositionally biased region" description="Basic and acidic residues" evidence="1">
    <location>
        <begin position="347"/>
        <end position="363"/>
    </location>
</feature>
<feature type="region of interest" description="Disordered" evidence="1">
    <location>
        <begin position="894"/>
        <end position="978"/>
    </location>
</feature>
<dbReference type="OrthoDB" id="6022711at2759"/>
<feature type="region of interest" description="Disordered" evidence="1">
    <location>
        <begin position="337"/>
        <end position="386"/>
    </location>
</feature>
<dbReference type="STRING" id="6689.A0A3R7M115"/>
<reference evidence="3 4" key="2">
    <citation type="submission" date="2019-01" db="EMBL/GenBank/DDBJ databases">
        <title>The decoding of complex shrimp genome reveals the adaptation for benthos swimmer, frequently molting mechanism and breeding impact on genome.</title>
        <authorList>
            <person name="Sun Y."/>
            <person name="Gao Y."/>
            <person name="Yu Y."/>
        </authorList>
    </citation>
    <scope>NUCLEOTIDE SEQUENCE [LARGE SCALE GENOMIC DNA]</scope>
    <source>
        <tissue evidence="3">Muscle</tissue>
    </source>
</reference>
<feature type="region of interest" description="Disordered" evidence="1">
    <location>
        <begin position="1"/>
        <end position="138"/>
    </location>
</feature>
<feature type="compositionally biased region" description="Low complexity" evidence="1">
    <location>
        <begin position="1166"/>
        <end position="1177"/>
    </location>
</feature>
<dbReference type="InterPro" id="IPR036034">
    <property type="entry name" value="PDZ_sf"/>
</dbReference>
<evidence type="ECO:0000313" key="4">
    <source>
        <dbReference type="Proteomes" id="UP000283509"/>
    </source>
</evidence>
<organism evidence="3 4">
    <name type="scientific">Penaeus vannamei</name>
    <name type="common">Whiteleg shrimp</name>
    <name type="synonym">Litopenaeus vannamei</name>
    <dbReference type="NCBI Taxonomy" id="6689"/>
    <lineage>
        <taxon>Eukaryota</taxon>
        <taxon>Metazoa</taxon>
        <taxon>Ecdysozoa</taxon>
        <taxon>Arthropoda</taxon>
        <taxon>Crustacea</taxon>
        <taxon>Multicrustacea</taxon>
        <taxon>Malacostraca</taxon>
        <taxon>Eumalacostraca</taxon>
        <taxon>Eucarida</taxon>
        <taxon>Decapoda</taxon>
        <taxon>Dendrobranchiata</taxon>
        <taxon>Penaeoidea</taxon>
        <taxon>Penaeidae</taxon>
        <taxon>Penaeus</taxon>
    </lineage>
</organism>
<gene>
    <name evidence="3" type="ORF">C7M84_013008</name>
</gene>
<dbReference type="Pfam" id="PF00595">
    <property type="entry name" value="PDZ"/>
    <property type="match status" value="1"/>
</dbReference>
<dbReference type="SUPFAM" id="SSF50156">
    <property type="entry name" value="PDZ domain-like"/>
    <property type="match status" value="2"/>
</dbReference>
<feature type="compositionally biased region" description="Polar residues" evidence="1">
    <location>
        <begin position="944"/>
        <end position="969"/>
    </location>
</feature>
<dbReference type="InterPro" id="IPR001478">
    <property type="entry name" value="PDZ"/>
</dbReference>
<reference evidence="3 4" key="1">
    <citation type="submission" date="2018-04" db="EMBL/GenBank/DDBJ databases">
        <authorList>
            <person name="Zhang X."/>
            <person name="Yuan J."/>
            <person name="Li F."/>
            <person name="Xiang J."/>
        </authorList>
    </citation>
    <scope>NUCLEOTIDE SEQUENCE [LARGE SCALE GENOMIC DNA]</scope>
    <source>
        <tissue evidence="3">Muscle</tissue>
    </source>
</reference>
<protein>
    <submittedName>
        <fullName evidence="3">PDZ domain-containing protein 2</fullName>
    </submittedName>
</protein>
<evidence type="ECO:0000313" key="3">
    <source>
        <dbReference type="EMBL" id="ROT68831.1"/>
    </source>
</evidence>
<feature type="domain" description="PDZ" evidence="2">
    <location>
        <begin position="982"/>
        <end position="1032"/>
    </location>
</feature>
<feature type="compositionally biased region" description="Low complexity" evidence="1">
    <location>
        <begin position="304"/>
        <end position="313"/>
    </location>
</feature>
<sequence length="1208" mass="131176">MRLFRRRHSDPRIVSSPSKDTVTAVPARVLETAANGTGTGTPPAAANATAGSTPPSSTNTTPKTPKKALATWGRRVGKKLEQLTRTPSKEKVSSNMFSRSSSTRSAGTGASPPSSGGASWGGSSVPGTPSPESRSVEARQLYRSCSASQLGTYLAGDDPTAGLDLGASPPSAAPYVPTKTVSCENIASLGGARASFPHAFLRSRPQAAGAQQAEAQETHTPITETPSRPPSKRLTTLRDSVCDEDTRELIRQKLRAVSEENCAASPAHRNLGGLKLRLHPIPTPLQPRSRSFSATAIIEADAAYAAAERPPTRQGARVHRADRFRARSEGRAAAVYLSSNESGYESDGARQESPKARAKKAESDADSGVSTESHSETNSDSGSLTGADSAGLDHYAKLDACAKLDDYAKPDRYAKAENYAKLEEFAREPFSHASADYADCSVTPKYSDDYTDYSRVLRHSRLERQSSGPTPSPGSKYNLTDEEKLVPGRSRGPRRLSDPPDLMCRRQRFLASQLERRTSPLSPLRGALSVFREASEDGERCAWWDESSTPLRGHLRAAALAHPVPESYSTAPLSLPVSLARSPTPRTFRLMRLVKDHTGELGIYITARRNARGATTGYVIAHIEKGGLTDRDGRFRVGDEIINVNGRRLRGVTLDEARHILRSTPKEVDIVIARDVDVHLHREYNGQCHAHDEKPSEAEAARRLSEACGELYTADRAFRQELLDADDVLGVRREHFVPYSDRSLPRRRGSYSDYDDYGDYSTLAPLEAYLPGYDPSRATVSVSGPVSVTVPLTDCPTSLPATLPPAAAEQSPATTFASSVPAACMGARDDYYDVHASRKSNLPRYVNGEARYCSSQDVRDAVDVRYSSASDVRLCADKTFSADIYKSKLIHVEPEDPQAETRQASMIPRLSTPHRTLAESRSSPATPSRKSPFGSRKYPPVTQRFASPQGYSKLPSPSKSEPRGLSSTLPRRPKSLSMSVQTVVFEKGRGRKSLGFSIVGGRDSPKGSMGIFVKTIFPNGQAAEENKLKNGECCRVSFRFSGAASLRRRLSSVGKQTKAKQKTRTLRWTCARPTGGDRRKIKGRGRGEGSGHGAALHCHPPEHVHRPAHPSSPPPFSLLLPSPFSLLLSSLPRLSPPRPSLFFVFFPPLSSRLAIKGLSFGQKRTSVPAPAPRASVFPRRRPSARSRSDRVSARGHVSVCEEIRNALR</sequence>
<name>A0A3R7M115_PENVA</name>
<dbReference type="PANTHER" id="PTHR11324">
    <property type="entry name" value="IL16-RELATED"/>
    <property type="match status" value="1"/>
</dbReference>
<feature type="compositionally biased region" description="Low complexity" evidence="1">
    <location>
        <begin position="98"/>
        <end position="127"/>
    </location>
</feature>
<keyword evidence="4" id="KW-1185">Reference proteome</keyword>
<feature type="compositionally biased region" description="Low complexity" evidence="1">
    <location>
        <begin position="206"/>
        <end position="215"/>
    </location>
</feature>
<feature type="region of interest" description="Disordered" evidence="1">
    <location>
        <begin position="304"/>
        <end position="324"/>
    </location>
</feature>
<evidence type="ECO:0000256" key="1">
    <source>
        <dbReference type="SAM" id="MobiDB-lite"/>
    </source>
</evidence>
<dbReference type="PANTHER" id="PTHR11324:SF16">
    <property type="entry name" value="PDZ DOMAIN-CONTAINING PROTEIN 2"/>
    <property type="match status" value="1"/>
</dbReference>
<feature type="region of interest" description="Disordered" evidence="1">
    <location>
        <begin position="460"/>
        <end position="502"/>
    </location>
</feature>
<dbReference type="Proteomes" id="UP000283509">
    <property type="component" value="Unassembled WGS sequence"/>
</dbReference>
<accession>A0A3R7M115</accession>
<dbReference type="SMART" id="SM00228">
    <property type="entry name" value="PDZ"/>
    <property type="match status" value="2"/>
</dbReference>
<feature type="compositionally biased region" description="Basic and acidic residues" evidence="1">
    <location>
        <begin position="78"/>
        <end position="92"/>
    </location>
</feature>
<feature type="region of interest" description="Disordered" evidence="1">
    <location>
        <begin position="204"/>
        <end position="233"/>
    </location>
</feature>
<feature type="compositionally biased region" description="Low complexity" evidence="1">
    <location>
        <begin position="32"/>
        <end position="71"/>
    </location>
</feature>
<feature type="compositionally biased region" description="Polar residues" evidence="1">
    <location>
        <begin position="465"/>
        <end position="478"/>
    </location>
</feature>
<proteinExistence type="predicted"/>
<feature type="region of interest" description="Disordered" evidence="1">
    <location>
        <begin position="1071"/>
        <end position="1094"/>
    </location>
</feature>
<feature type="region of interest" description="Disordered" evidence="1">
    <location>
        <begin position="1163"/>
        <end position="1192"/>
    </location>
</feature>
<dbReference type="Gene3D" id="2.30.42.10">
    <property type="match status" value="2"/>
</dbReference>
<feature type="compositionally biased region" description="Polar residues" evidence="1">
    <location>
        <begin position="368"/>
        <end position="386"/>
    </location>
</feature>
<feature type="compositionally biased region" description="Polar residues" evidence="1">
    <location>
        <begin position="919"/>
        <end position="929"/>
    </location>
</feature>
<evidence type="ECO:0000259" key="2">
    <source>
        <dbReference type="PROSITE" id="PS50106"/>
    </source>
</evidence>
<dbReference type="PROSITE" id="PS50106">
    <property type="entry name" value="PDZ"/>
    <property type="match status" value="2"/>
</dbReference>
<comment type="caution">
    <text evidence="3">The sequence shown here is derived from an EMBL/GenBank/DDBJ whole genome shotgun (WGS) entry which is preliminary data.</text>
</comment>
<dbReference type="AlphaFoldDB" id="A0A3R7M115"/>